<reference evidence="5 6" key="1">
    <citation type="submission" date="2018-05" db="EMBL/GenBank/DDBJ databases">
        <title>Kangiella spongicola genome sequence.</title>
        <authorList>
            <person name="Maclea K.S."/>
            <person name="Goen A.E."/>
            <person name="Kelley C."/>
            <person name="Underriner A."/>
            <person name="Silverwood T."/>
            <person name="Trachtenberg A.M."/>
        </authorList>
    </citation>
    <scope>NUCLEOTIDE SEQUENCE [LARGE SCALE GENOMIC DNA]</scope>
    <source>
        <strain evidence="5 6">ATCC BAA-2076</strain>
    </source>
</reference>
<dbReference type="OrthoDB" id="8909257at2"/>
<keyword evidence="6" id="KW-1185">Reference proteome</keyword>
<protein>
    <recommendedName>
        <fullName evidence="4">Glycine zipper 2TM domain-containing protein</fullName>
    </recommendedName>
</protein>
<dbReference type="AlphaFoldDB" id="A0A318D0T1"/>
<keyword evidence="2" id="KW-0472">Membrane</keyword>
<feature type="signal peptide" evidence="3">
    <location>
        <begin position="1"/>
        <end position="25"/>
    </location>
</feature>
<evidence type="ECO:0000259" key="4">
    <source>
        <dbReference type="Pfam" id="PF05433"/>
    </source>
</evidence>
<dbReference type="PANTHER" id="PTHR35603:SF2">
    <property type="entry name" value="OUTER MEMBRANE LIPOPROTEIN"/>
    <property type="match status" value="1"/>
</dbReference>
<dbReference type="Proteomes" id="UP000247689">
    <property type="component" value="Unassembled WGS sequence"/>
</dbReference>
<dbReference type="InterPro" id="IPR051407">
    <property type="entry name" value="Bact_OM_lipoprot/Surf_antigen"/>
</dbReference>
<keyword evidence="3" id="KW-0732">Signal</keyword>
<accession>A0A318D0T1</accession>
<evidence type="ECO:0000256" key="2">
    <source>
        <dbReference type="ARBA" id="ARBA00023136"/>
    </source>
</evidence>
<evidence type="ECO:0000313" key="5">
    <source>
        <dbReference type="EMBL" id="PXF62832.1"/>
    </source>
</evidence>
<evidence type="ECO:0000313" key="6">
    <source>
        <dbReference type="Proteomes" id="UP000247689"/>
    </source>
</evidence>
<dbReference type="Pfam" id="PF05433">
    <property type="entry name" value="Rick_17kDa_Anti"/>
    <property type="match status" value="1"/>
</dbReference>
<dbReference type="GO" id="GO:0019867">
    <property type="term" value="C:outer membrane"/>
    <property type="evidence" value="ECO:0007669"/>
    <property type="project" value="InterPro"/>
</dbReference>
<sequence>MKITKPLILSTLAFTALLLPLTVSADHRDYRHSHYDDRHSYRYVKAKVVDVEPIFERGRRYQEPIRTCYSERSRYDANDRRGKALLGSVIGGVIGYQVGDKPRHKRIGAVVGAVIGASVAKNSSRDRDVHCETRYETRYEDRRLVGYDVEYKYKGRYYNTFTEYRPGRWIEVPRPRKHRR</sequence>
<evidence type="ECO:0000256" key="3">
    <source>
        <dbReference type="SAM" id="SignalP"/>
    </source>
</evidence>
<dbReference type="InterPro" id="IPR008816">
    <property type="entry name" value="Gly_zipper_2TM_dom"/>
</dbReference>
<dbReference type="RefSeq" id="WP_110201733.1">
    <property type="nucleotide sequence ID" value="NZ_QICH01000003.1"/>
</dbReference>
<dbReference type="PANTHER" id="PTHR35603">
    <property type="match status" value="1"/>
</dbReference>
<evidence type="ECO:0000256" key="1">
    <source>
        <dbReference type="ARBA" id="ARBA00004370"/>
    </source>
</evidence>
<name>A0A318D0T1_9GAMM</name>
<proteinExistence type="predicted"/>
<gene>
    <name evidence="5" type="ORF">DL796_10975</name>
</gene>
<comment type="subcellular location">
    <subcellularLocation>
        <location evidence="1">Membrane</location>
    </subcellularLocation>
</comment>
<comment type="caution">
    <text evidence="5">The sequence shown here is derived from an EMBL/GenBank/DDBJ whole genome shotgun (WGS) entry which is preliminary data.</text>
</comment>
<feature type="domain" description="Glycine zipper 2TM" evidence="4">
    <location>
        <begin position="84"/>
        <end position="120"/>
    </location>
</feature>
<organism evidence="5 6">
    <name type="scientific">Kangiella spongicola</name>
    <dbReference type="NCBI Taxonomy" id="796379"/>
    <lineage>
        <taxon>Bacteria</taxon>
        <taxon>Pseudomonadati</taxon>
        <taxon>Pseudomonadota</taxon>
        <taxon>Gammaproteobacteria</taxon>
        <taxon>Kangiellales</taxon>
        <taxon>Kangiellaceae</taxon>
        <taxon>Kangiella</taxon>
    </lineage>
</organism>
<dbReference type="EMBL" id="QICH01000003">
    <property type="protein sequence ID" value="PXF62832.1"/>
    <property type="molecule type" value="Genomic_DNA"/>
</dbReference>
<feature type="chain" id="PRO_5016282753" description="Glycine zipper 2TM domain-containing protein" evidence="3">
    <location>
        <begin position="26"/>
        <end position="180"/>
    </location>
</feature>